<comment type="subcellular location">
    <subcellularLocation>
        <location evidence="1">Mitochondrion</location>
    </subcellularLocation>
</comment>
<dbReference type="EMBL" id="CAKASE010000053">
    <property type="protein sequence ID" value="CAG9565583.1"/>
    <property type="molecule type" value="Genomic_DNA"/>
</dbReference>
<keyword evidence="12" id="KW-1185">Reference proteome</keyword>
<evidence type="ECO:0000256" key="5">
    <source>
        <dbReference type="ARBA" id="ARBA00023128"/>
    </source>
</evidence>
<evidence type="ECO:0000256" key="3">
    <source>
        <dbReference type="ARBA" id="ARBA00022946"/>
    </source>
</evidence>
<evidence type="ECO:0000256" key="8">
    <source>
        <dbReference type="ARBA" id="ARBA00083752"/>
    </source>
</evidence>
<proteinExistence type="inferred from homology"/>
<evidence type="ECO:0000256" key="10">
    <source>
        <dbReference type="SAM" id="MobiDB-lite"/>
    </source>
</evidence>
<keyword evidence="6" id="KW-0687">Ribonucleoprotein</keyword>
<dbReference type="AlphaFoldDB" id="A0A8J2W116"/>
<keyword evidence="5" id="KW-0496">Mitochondrion</keyword>
<evidence type="ECO:0000313" key="11">
    <source>
        <dbReference type="EMBL" id="CAG9565583.1"/>
    </source>
</evidence>
<dbReference type="OrthoDB" id="5977625at2759"/>
<sequence length="247" mass="28295">MLFRNAKVAIGPLSIILRCMHLGLSGLQLMGFSIVTPNMIDTPMIISARDTFPSKSLAITSAAKAPINARNINTSAVVQFRITDQLWAEPMKKKKKMDPAIIKAREDRRRKKLEKNIRRLEKNARQLKPIDELEPPLHLTDSLGKRKRKVQVTPEQQEARDVLLKEWTRYKKQEYMANVAQIDRIMASQRRALDKLYEESEDLYNEAIMPDLSLVPYSISGPYASPPIKNYESPDGEYTDISKNWGN</sequence>
<dbReference type="PANTHER" id="PTHR13359:SF2">
    <property type="entry name" value="LARGE RIBOSOMAL SUBUNIT PROTEIN ML40"/>
    <property type="match status" value="1"/>
</dbReference>
<evidence type="ECO:0000256" key="6">
    <source>
        <dbReference type="ARBA" id="ARBA00023274"/>
    </source>
</evidence>
<name>A0A8J2W116_9NEOP</name>
<comment type="similarity">
    <text evidence="2">Belongs to the mitochondrion-specific ribosomal protein mL40 family.</text>
</comment>
<evidence type="ECO:0000313" key="12">
    <source>
        <dbReference type="Proteomes" id="UP000789524"/>
    </source>
</evidence>
<evidence type="ECO:0000256" key="2">
    <source>
        <dbReference type="ARBA" id="ARBA00009360"/>
    </source>
</evidence>
<reference evidence="11" key="1">
    <citation type="submission" date="2021-09" db="EMBL/GenBank/DDBJ databases">
        <authorList>
            <person name="Martin H S."/>
        </authorList>
    </citation>
    <scope>NUCLEOTIDE SEQUENCE</scope>
</reference>
<dbReference type="PANTHER" id="PTHR13359">
    <property type="entry name" value="39S RIBOSOMAL PROTEIN L40, MITOCHONDRIAL"/>
    <property type="match status" value="1"/>
</dbReference>
<gene>
    <name evidence="11" type="ORF">DCHRY22_LOCUS6388</name>
</gene>
<dbReference type="FunFam" id="6.10.250.3440:FF:000001">
    <property type="entry name" value="Mitochondrial ribosomal protein L40"/>
    <property type="match status" value="1"/>
</dbReference>
<dbReference type="InterPro" id="IPR039145">
    <property type="entry name" value="Ribosomal_mL40_metazoa/plant"/>
</dbReference>
<accession>A0A8J2W116</accession>
<keyword evidence="4" id="KW-0689">Ribosomal protein</keyword>
<dbReference type="GO" id="GO:0005762">
    <property type="term" value="C:mitochondrial large ribosomal subunit"/>
    <property type="evidence" value="ECO:0007669"/>
    <property type="project" value="InterPro"/>
</dbReference>
<dbReference type="Proteomes" id="UP000789524">
    <property type="component" value="Unassembled WGS sequence"/>
</dbReference>
<protein>
    <recommendedName>
        <fullName evidence="7">Large ribosomal subunit protein mL40</fullName>
    </recommendedName>
    <alternativeName>
        <fullName evidence="8">39S ribosomal protein L40, mitochondrial</fullName>
    </alternativeName>
</protein>
<evidence type="ECO:0000256" key="7">
    <source>
        <dbReference type="ARBA" id="ARBA00035192"/>
    </source>
</evidence>
<dbReference type="InterPro" id="IPR019192">
    <property type="entry name" value="Ribosomal_mL40"/>
</dbReference>
<evidence type="ECO:0000256" key="1">
    <source>
        <dbReference type="ARBA" id="ARBA00004173"/>
    </source>
</evidence>
<dbReference type="Gene3D" id="6.10.250.3440">
    <property type="match status" value="1"/>
</dbReference>
<keyword evidence="3" id="KW-0809">Transit peptide</keyword>
<comment type="caution">
    <text evidence="11">The sequence shown here is derived from an EMBL/GenBank/DDBJ whole genome shotgun (WGS) entry which is preliminary data.</text>
</comment>
<dbReference type="Pfam" id="PF09812">
    <property type="entry name" value="MRP-L28"/>
    <property type="match status" value="1"/>
</dbReference>
<feature type="coiled-coil region" evidence="9">
    <location>
        <begin position="103"/>
        <end position="130"/>
    </location>
</feature>
<evidence type="ECO:0000256" key="9">
    <source>
        <dbReference type="SAM" id="Coils"/>
    </source>
</evidence>
<keyword evidence="9" id="KW-0175">Coiled coil</keyword>
<organism evidence="11 12">
    <name type="scientific">Danaus chrysippus</name>
    <name type="common">African queen</name>
    <dbReference type="NCBI Taxonomy" id="151541"/>
    <lineage>
        <taxon>Eukaryota</taxon>
        <taxon>Metazoa</taxon>
        <taxon>Ecdysozoa</taxon>
        <taxon>Arthropoda</taxon>
        <taxon>Hexapoda</taxon>
        <taxon>Insecta</taxon>
        <taxon>Pterygota</taxon>
        <taxon>Neoptera</taxon>
        <taxon>Endopterygota</taxon>
        <taxon>Lepidoptera</taxon>
        <taxon>Glossata</taxon>
        <taxon>Ditrysia</taxon>
        <taxon>Papilionoidea</taxon>
        <taxon>Nymphalidae</taxon>
        <taxon>Danainae</taxon>
        <taxon>Danaini</taxon>
        <taxon>Danaina</taxon>
        <taxon>Danaus</taxon>
        <taxon>Anosia</taxon>
    </lineage>
</organism>
<evidence type="ECO:0000256" key="4">
    <source>
        <dbReference type="ARBA" id="ARBA00022980"/>
    </source>
</evidence>
<feature type="region of interest" description="Disordered" evidence="10">
    <location>
        <begin position="226"/>
        <end position="247"/>
    </location>
</feature>